<dbReference type="PANTHER" id="PTHR33337:SF30">
    <property type="entry name" value="DUF636 DOMAIN PROTEIN (AFU_ORTHOLOGUE AFUA_1G03180)"/>
    <property type="match status" value="1"/>
</dbReference>
<proteinExistence type="inferred from homology"/>
<evidence type="ECO:0000256" key="2">
    <source>
        <dbReference type="ARBA" id="ARBA00022723"/>
    </source>
</evidence>
<organism evidence="6 7">
    <name type="scientific">Aspergillus pseudoustus</name>
    <dbReference type="NCBI Taxonomy" id="1810923"/>
    <lineage>
        <taxon>Eukaryota</taxon>
        <taxon>Fungi</taxon>
        <taxon>Dikarya</taxon>
        <taxon>Ascomycota</taxon>
        <taxon>Pezizomycotina</taxon>
        <taxon>Eurotiomycetes</taxon>
        <taxon>Eurotiomycetidae</taxon>
        <taxon>Eurotiales</taxon>
        <taxon>Aspergillaceae</taxon>
        <taxon>Aspergillus</taxon>
        <taxon>Aspergillus subgen. Nidulantes</taxon>
    </lineage>
</organism>
<evidence type="ECO:0000256" key="3">
    <source>
        <dbReference type="ARBA" id="ARBA00022833"/>
    </source>
</evidence>
<evidence type="ECO:0000313" key="6">
    <source>
        <dbReference type="EMBL" id="KAL2824184.1"/>
    </source>
</evidence>
<dbReference type="PANTHER" id="PTHR33337">
    <property type="entry name" value="GFA DOMAIN-CONTAINING PROTEIN"/>
    <property type="match status" value="1"/>
</dbReference>
<dbReference type="Proteomes" id="UP001610446">
    <property type="component" value="Unassembled WGS sequence"/>
</dbReference>
<comment type="similarity">
    <text evidence="1">Belongs to the Gfa family.</text>
</comment>
<reference evidence="6 7" key="1">
    <citation type="submission" date="2024-07" db="EMBL/GenBank/DDBJ databases">
        <title>Section-level genome sequencing and comparative genomics of Aspergillus sections Usti and Cavernicolus.</title>
        <authorList>
            <consortium name="Lawrence Berkeley National Laboratory"/>
            <person name="Nybo J.L."/>
            <person name="Vesth T.C."/>
            <person name="Theobald S."/>
            <person name="Frisvad J.C."/>
            <person name="Larsen T.O."/>
            <person name="Kjaerboelling I."/>
            <person name="Rothschild-Mancinelli K."/>
            <person name="Lyhne E.K."/>
            <person name="Kogle M.E."/>
            <person name="Barry K."/>
            <person name="Clum A."/>
            <person name="Na H."/>
            <person name="Ledsgaard L."/>
            <person name="Lin J."/>
            <person name="Lipzen A."/>
            <person name="Kuo A."/>
            <person name="Riley R."/>
            <person name="Mondo S."/>
            <person name="Labutti K."/>
            <person name="Haridas S."/>
            <person name="Pangalinan J."/>
            <person name="Salamov A.A."/>
            <person name="Simmons B.A."/>
            <person name="Magnuson J.K."/>
            <person name="Chen J."/>
            <person name="Drula E."/>
            <person name="Henrissat B."/>
            <person name="Wiebenga A."/>
            <person name="Lubbers R.J."/>
            <person name="Gomes A.C."/>
            <person name="Makela M.R."/>
            <person name="Stajich J."/>
            <person name="Grigoriev I.V."/>
            <person name="Mortensen U.H."/>
            <person name="De Vries R.P."/>
            <person name="Baker S.E."/>
            <person name="Andersen M.R."/>
        </authorList>
    </citation>
    <scope>NUCLEOTIDE SEQUENCE [LARGE SCALE GENOMIC DNA]</scope>
    <source>
        <strain evidence="6 7">CBS 123904</strain>
    </source>
</reference>
<keyword evidence="2" id="KW-0479">Metal-binding</keyword>
<dbReference type="EMBL" id="JBFXLU010000577">
    <property type="protein sequence ID" value="KAL2824184.1"/>
    <property type="molecule type" value="Genomic_DNA"/>
</dbReference>
<dbReference type="Pfam" id="PF04828">
    <property type="entry name" value="GFA"/>
    <property type="match status" value="1"/>
</dbReference>
<evidence type="ECO:0000313" key="7">
    <source>
        <dbReference type="Proteomes" id="UP001610446"/>
    </source>
</evidence>
<dbReference type="InterPro" id="IPR006913">
    <property type="entry name" value="CENP-V/GFA"/>
</dbReference>
<name>A0ABR4I8W3_9EURO</name>
<keyword evidence="4" id="KW-0456">Lyase</keyword>
<feature type="domain" description="CENP-V/GFA" evidence="5">
    <location>
        <begin position="2"/>
        <end position="115"/>
    </location>
</feature>
<dbReference type="Gene3D" id="3.90.1590.10">
    <property type="entry name" value="glutathione-dependent formaldehyde- activating enzyme (gfa)"/>
    <property type="match status" value="1"/>
</dbReference>
<gene>
    <name evidence="6" type="ORF">BJY01DRAFT_167268</name>
</gene>
<keyword evidence="7" id="KW-1185">Reference proteome</keyword>
<dbReference type="InterPro" id="IPR011057">
    <property type="entry name" value="Mss4-like_sf"/>
</dbReference>
<evidence type="ECO:0000256" key="1">
    <source>
        <dbReference type="ARBA" id="ARBA00005495"/>
    </source>
</evidence>
<accession>A0ABR4I8W3</accession>
<keyword evidence="3" id="KW-0862">Zinc</keyword>
<evidence type="ECO:0000256" key="4">
    <source>
        <dbReference type="ARBA" id="ARBA00023239"/>
    </source>
</evidence>
<protein>
    <submittedName>
        <fullName evidence="6">Mss4-like protein</fullName>
    </submittedName>
</protein>
<dbReference type="PROSITE" id="PS51891">
    <property type="entry name" value="CENP_V_GFA"/>
    <property type="match status" value="1"/>
</dbReference>
<sequence>MVSGSCFCGAIRIELTGEPLKAALCHCADCRKITGSLFTYSFVVLRSQLQISGTGVPKPLSKRADSGNRIVNHFCSDCGSPLYGGKVGEDGTPDNGLAILRAGIFDDEEFLARWRPSVEVFAKRRLPWVQGIEGAEQHECMLPAASVAP</sequence>
<evidence type="ECO:0000259" key="5">
    <source>
        <dbReference type="PROSITE" id="PS51891"/>
    </source>
</evidence>
<dbReference type="SUPFAM" id="SSF51316">
    <property type="entry name" value="Mss4-like"/>
    <property type="match status" value="1"/>
</dbReference>
<comment type="caution">
    <text evidence="6">The sequence shown here is derived from an EMBL/GenBank/DDBJ whole genome shotgun (WGS) entry which is preliminary data.</text>
</comment>